<reference evidence="1" key="1">
    <citation type="submission" date="2020-01" db="EMBL/GenBank/DDBJ databases">
        <title>Development of genomics and gene disruption for Polysphondylium violaceum indicates a role for the polyketide synthase stlB in stalk morphogenesis.</title>
        <authorList>
            <person name="Narita B."/>
            <person name="Kawabe Y."/>
            <person name="Kin K."/>
            <person name="Saito T."/>
            <person name="Gibbs R."/>
            <person name="Kuspa A."/>
            <person name="Muzny D."/>
            <person name="Queller D."/>
            <person name="Richards S."/>
            <person name="Strassman J."/>
            <person name="Sucgang R."/>
            <person name="Worley K."/>
            <person name="Schaap P."/>
        </authorList>
    </citation>
    <scope>NUCLEOTIDE SEQUENCE</scope>
    <source>
        <strain evidence="1">QSvi11</strain>
    </source>
</reference>
<organism evidence="1 2">
    <name type="scientific">Polysphondylium violaceum</name>
    <dbReference type="NCBI Taxonomy" id="133409"/>
    <lineage>
        <taxon>Eukaryota</taxon>
        <taxon>Amoebozoa</taxon>
        <taxon>Evosea</taxon>
        <taxon>Eumycetozoa</taxon>
        <taxon>Dictyostelia</taxon>
        <taxon>Dictyosteliales</taxon>
        <taxon>Dictyosteliaceae</taxon>
        <taxon>Polysphondylium</taxon>
    </lineage>
</organism>
<evidence type="ECO:0000313" key="1">
    <source>
        <dbReference type="EMBL" id="KAF2078134.1"/>
    </source>
</evidence>
<dbReference type="AlphaFoldDB" id="A0A8J4VBF3"/>
<name>A0A8J4VBF3_9MYCE</name>
<protein>
    <submittedName>
        <fullName evidence="1">Uncharacterized protein</fullName>
    </submittedName>
</protein>
<dbReference type="EMBL" id="AJWJ01000010">
    <property type="protein sequence ID" value="KAF2078134.1"/>
    <property type="molecule type" value="Genomic_DNA"/>
</dbReference>
<comment type="caution">
    <text evidence="1">The sequence shown here is derived from an EMBL/GenBank/DDBJ whole genome shotgun (WGS) entry which is preliminary data.</text>
</comment>
<dbReference type="Proteomes" id="UP000695562">
    <property type="component" value="Unassembled WGS sequence"/>
</dbReference>
<keyword evidence="2" id="KW-1185">Reference proteome</keyword>
<sequence length="400" mass="46229">MITSTVILKTILNHFLRSLLIFNGSKSDLYFPFKNDKAVFSISTIGFCINHLNRVCKQWSNGLIQSLDYPSIGLDTTDAIYHCIDFMKKKFNFKNILFLNDSLEIMDRESRTLFKQVYLNNQYNITIPLDPNDSFIDNLLFSNPSVVSLLDFQNTNNASVIKKYKSTNTRLSIEKNKKDEKNRLLDLSILINHEFEIENINSIILNRPIIVDMLISNSFETFCNITNLVFQFREKDSIDESTLDDLFSYLYHLNSLDITNVPNILTVPSLINHQSLRKLSFINRNNLKISDLVHYLNLNKNLTELVIDHSIYDASSHNQQFGIKNTTLKKLCLAPSTLSGEFHLLKFWTETSAIEHCEINHRYSNASDYIHHKNISTLLLGSSYLAKVNQRSPFSIHLQI</sequence>
<evidence type="ECO:0000313" key="2">
    <source>
        <dbReference type="Proteomes" id="UP000695562"/>
    </source>
</evidence>
<proteinExistence type="predicted"/>
<accession>A0A8J4VBF3</accession>
<gene>
    <name evidence="1" type="ORF">CYY_000518</name>
</gene>